<evidence type="ECO:0000313" key="3">
    <source>
        <dbReference type="Proteomes" id="UP001208935"/>
    </source>
</evidence>
<comment type="caution">
    <text evidence="2">The sequence shown here is derived from an EMBL/GenBank/DDBJ whole genome shotgun (WGS) entry which is preliminary data.</text>
</comment>
<gene>
    <name evidence="2" type="ORF">D5039_08010</name>
</gene>
<feature type="region of interest" description="Disordered" evidence="1">
    <location>
        <begin position="1"/>
        <end position="89"/>
    </location>
</feature>
<dbReference type="Proteomes" id="UP001208935">
    <property type="component" value="Unassembled WGS sequence"/>
</dbReference>
<dbReference type="EMBL" id="QZCW01000001">
    <property type="protein sequence ID" value="MCW5321108.1"/>
    <property type="molecule type" value="Genomic_DNA"/>
</dbReference>
<organism evidence="2 3">
    <name type="scientific">Verminephrobacter aporrectodeae subsp. tuberculatae</name>
    <dbReference type="NCBI Taxonomy" id="1110392"/>
    <lineage>
        <taxon>Bacteria</taxon>
        <taxon>Pseudomonadati</taxon>
        <taxon>Pseudomonadota</taxon>
        <taxon>Betaproteobacteria</taxon>
        <taxon>Burkholderiales</taxon>
        <taxon>Comamonadaceae</taxon>
        <taxon>Verminephrobacter</taxon>
    </lineage>
</organism>
<name>A0ABT3KS05_9BURK</name>
<proteinExistence type="predicted"/>
<sequence>MQIRRSGPGNGPAHPPPARPAPGPAIAPAAPGHTPASPAHRWPGTALRRTIPRGQNAGSRRPPCNARAKRVPACARPSTSWVVGPSRGS</sequence>
<feature type="compositionally biased region" description="Pro residues" evidence="1">
    <location>
        <begin position="13"/>
        <end position="25"/>
    </location>
</feature>
<reference evidence="3" key="1">
    <citation type="submission" date="2023-07" db="EMBL/GenBank/DDBJ databases">
        <title>Verminephrobacter genomes.</title>
        <authorList>
            <person name="Lund M.B."/>
        </authorList>
    </citation>
    <scope>NUCLEOTIDE SEQUENCE [LARGE SCALE GENOMIC DNA]</scope>
    <source>
        <strain evidence="3">AtM5-05</strain>
    </source>
</reference>
<keyword evidence="3" id="KW-1185">Reference proteome</keyword>
<evidence type="ECO:0000256" key="1">
    <source>
        <dbReference type="SAM" id="MobiDB-lite"/>
    </source>
</evidence>
<accession>A0ABT3KS05</accession>
<feature type="compositionally biased region" description="Low complexity" evidence="1">
    <location>
        <begin position="26"/>
        <end position="36"/>
    </location>
</feature>
<protein>
    <submittedName>
        <fullName evidence="2">Uncharacterized protein</fullName>
    </submittedName>
</protein>
<evidence type="ECO:0000313" key="2">
    <source>
        <dbReference type="EMBL" id="MCW5321108.1"/>
    </source>
</evidence>